<name>A0A9N8HUD8_9STRA</name>
<evidence type="ECO:0000256" key="2">
    <source>
        <dbReference type="SAM" id="Phobius"/>
    </source>
</evidence>
<feature type="transmembrane region" description="Helical" evidence="2">
    <location>
        <begin position="192"/>
        <end position="214"/>
    </location>
</feature>
<feature type="region of interest" description="Disordered" evidence="1">
    <location>
        <begin position="230"/>
        <end position="272"/>
    </location>
</feature>
<evidence type="ECO:0000256" key="3">
    <source>
        <dbReference type="SAM" id="SignalP"/>
    </source>
</evidence>
<accession>A0A9N8HUD8</accession>
<keyword evidence="2" id="KW-0812">Transmembrane</keyword>
<dbReference type="Pfam" id="PF11282">
    <property type="entry name" value="DUF3082"/>
    <property type="match status" value="1"/>
</dbReference>
<feature type="compositionally biased region" description="Low complexity" evidence="1">
    <location>
        <begin position="263"/>
        <end position="272"/>
    </location>
</feature>
<protein>
    <recommendedName>
        <fullName evidence="6">Transmembrane protein</fullName>
    </recommendedName>
</protein>
<comment type="caution">
    <text evidence="4">The sequence shown here is derived from an EMBL/GenBank/DDBJ whole genome shotgun (WGS) entry which is preliminary data.</text>
</comment>
<feature type="region of interest" description="Disordered" evidence="1">
    <location>
        <begin position="103"/>
        <end position="122"/>
    </location>
</feature>
<dbReference type="InterPro" id="IPR021434">
    <property type="entry name" value="DUF3082"/>
</dbReference>
<keyword evidence="2" id="KW-1133">Transmembrane helix</keyword>
<dbReference type="EMBL" id="CAICTM010002051">
    <property type="protein sequence ID" value="CAB9527708.1"/>
    <property type="molecule type" value="Genomic_DNA"/>
</dbReference>
<keyword evidence="3" id="KW-0732">Signal</keyword>
<feature type="region of interest" description="Disordered" evidence="1">
    <location>
        <begin position="60"/>
        <end position="85"/>
    </location>
</feature>
<reference evidence="4" key="1">
    <citation type="submission" date="2020-06" db="EMBL/GenBank/DDBJ databases">
        <authorList>
            <consortium name="Plant Systems Biology data submission"/>
        </authorList>
    </citation>
    <scope>NUCLEOTIDE SEQUENCE</scope>
    <source>
        <strain evidence="4">D6</strain>
    </source>
</reference>
<keyword evidence="2" id="KW-0472">Membrane</keyword>
<evidence type="ECO:0000256" key="1">
    <source>
        <dbReference type="SAM" id="MobiDB-lite"/>
    </source>
</evidence>
<evidence type="ECO:0000313" key="4">
    <source>
        <dbReference type="EMBL" id="CAB9527708.1"/>
    </source>
</evidence>
<sequence length="272" mass="29190">MPKPCQCVALVWALSSLSSVNCFSIPQPQVVGKRPTATRLQALSEEQQKTIKAASLEEKSLELEGSIQEDDANNKSSESEEEAATGTINERLMAELQQAADKEKFGTSKSGKRMNLPARPRKTPEEQEAALAEARNLNGVNPVVALGGGLFAFAVAAGLWYATNELGNFFALHPVETDVYFVQRLASVFRNVAMGLVSLASGFFGVTGMGIFLLGVRVAVGVAKGELDPTPIKKSKQQQSEMPNVWDLMMNKKPSRSGGRGGNDSSDNPFGL</sequence>
<keyword evidence="5" id="KW-1185">Reference proteome</keyword>
<feature type="signal peptide" evidence="3">
    <location>
        <begin position="1"/>
        <end position="22"/>
    </location>
</feature>
<feature type="chain" id="PRO_5040460278" description="Transmembrane protein" evidence="3">
    <location>
        <begin position="23"/>
        <end position="272"/>
    </location>
</feature>
<organism evidence="4 5">
    <name type="scientific">Seminavis robusta</name>
    <dbReference type="NCBI Taxonomy" id="568900"/>
    <lineage>
        <taxon>Eukaryota</taxon>
        <taxon>Sar</taxon>
        <taxon>Stramenopiles</taxon>
        <taxon>Ochrophyta</taxon>
        <taxon>Bacillariophyta</taxon>
        <taxon>Bacillariophyceae</taxon>
        <taxon>Bacillariophycidae</taxon>
        <taxon>Naviculales</taxon>
        <taxon>Naviculaceae</taxon>
        <taxon>Seminavis</taxon>
    </lineage>
</organism>
<dbReference type="Proteomes" id="UP001153069">
    <property type="component" value="Unassembled WGS sequence"/>
</dbReference>
<dbReference type="AlphaFoldDB" id="A0A9N8HUD8"/>
<dbReference type="OrthoDB" id="45605at2759"/>
<evidence type="ECO:0008006" key="6">
    <source>
        <dbReference type="Google" id="ProtNLM"/>
    </source>
</evidence>
<gene>
    <name evidence="4" type="ORF">SEMRO_2053_G312660.2</name>
</gene>
<evidence type="ECO:0000313" key="5">
    <source>
        <dbReference type="Proteomes" id="UP001153069"/>
    </source>
</evidence>
<proteinExistence type="predicted"/>